<sequence length="252" mass="29283">MNDFFRKLTLVIQPYLSDVLSRLKRGTSIDLSRGMVWAEYWENDFIKTRNYFLELKGNMPDVFEALDIRELPKKLYSSDGPYYKIQYISFFLKDVEFILSMIQNISSRIKDTNKNLDISKVFISHGPETSVLPRVEQFIRDLGLIPIVAEKTASEGREIRPDAEKKIQESHCAIILVEKDPSDPEGKNPRDNVLIEAERAKIVLDNRLIWLKEKGVELPSLDRSIIRGSFTQDCLEEAFIIIVRELRAFRLL</sequence>
<dbReference type="InterPro" id="IPR019302">
    <property type="entry name" value="CAP12/PCTIR_TIR_dom"/>
</dbReference>
<organism evidence="2 3">
    <name type="scientific">candidate division WOR-3 bacterium</name>
    <dbReference type="NCBI Taxonomy" id="2052148"/>
    <lineage>
        <taxon>Bacteria</taxon>
        <taxon>Bacteria division WOR-3</taxon>
    </lineage>
</organism>
<dbReference type="Pfam" id="PF10137">
    <property type="entry name" value="CAP12-PCTIR_TIR"/>
    <property type="match status" value="1"/>
</dbReference>
<dbReference type="GO" id="GO:0050135">
    <property type="term" value="F:NADP+ nucleosidase activity"/>
    <property type="evidence" value="ECO:0007669"/>
    <property type="project" value="InterPro"/>
</dbReference>
<dbReference type="Proteomes" id="UP000630660">
    <property type="component" value="Unassembled WGS sequence"/>
</dbReference>
<evidence type="ECO:0000259" key="1">
    <source>
        <dbReference type="Pfam" id="PF10137"/>
    </source>
</evidence>
<accession>A0A9D5KBH6</accession>
<comment type="caution">
    <text evidence="2">The sequence shown here is derived from an EMBL/GenBank/DDBJ whole genome shotgun (WGS) entry which is preliminary data.</text>
</comment>
<evidence type="ECO:0000313" key="3">
    <source>
        <dbReference type="Proteomes" id="UP000630660"/>
    </source>
</evidence>
<protein>
    <recommendedName>
        <fullName evidence="1">CD-NTase-associated protein 12/Pycsar effector protein TIR domain-containing protein</fullName>
    </recommendedName>
</protein>
<dbReference type="EMBL" id="WJKJ01000356">
    <property type="protein sequence ID" value="MBD3365690.1"/>
    <property type="molecule type" value="Genomic_DNA"/>
</dbReference>
<gene>
    <name evidence="2" type="ORF">GF359_10800</name>
</gene>
<feature type="domain" description="CD-NTase-associated protein 12/Pycsar effector protein TIR" evidence="1">
    <location>
        <begin position="120"/>
        <end position="220"/>
    </location>
</feature>
<proteinExistence type="predicted"/>
<dbReference type="AlphaFoldDB" id="A0A9D5KBH6"/>
<name>A0A9D5KBH6_UNCW3</name>
<evidence type="ECO:0000313" key="2">
    <source>
        <dbReference type="EMBL" id="MBD3365690.1"/>
    </source>
</evidence>
<reference evidence="2" key="1">
    <citation type="submission" date="2019-11" db="EMBL/GenBank/DDBJ databases">
        <title>Microbial mats filling the niche in hypersaline microbial mats.</title>
        <authorList>
            <person name="Wong H.L."/>
            <person name="Macleod F.I."/>
            <person name="White R.A. III"/>
            <person name="Burns B.P."/>
        </authorList>
    </citation>
    <scope>NUCLEOTIDE SEQUENCE</scope>
    <source>
        <strain evidence="2">Bin_327</strain>
    </source>
</reference>